<evidence type="ECO:0000256" key="4">
    <source>
        <dbReference type="ARBA" id="ARBA00022989"/>
    </source>
</evidence>
<evidence type="ECO:0000256" key="6">
    <source>
        <dbReference type="SAM" id="MobiDB-lite"/>
    </source>
</evidence>
<feature type="transmembrane region" description="Helical" evidence="7">
    <location>
        <begin position="328"/>
        <end position="347"/>
    </location>
</feature>
<accession>A0ABV8VC78</accession>
<feature type="compositionally biased region" description="Basic and acidic residues" evidence="6">
    <location>
        <begin position="383"/>
        <end position="396"/>
    </location>
</feature>
<keyword evidence="10" id="KW-1185">Reference proteome</keyword>
<evidence type="ECO:0000256" key="5">
    <source>
        <dbReference type="ARBA" id="ARBA00023136"/>
    </source>
</evidence>
<sequence>MRERAELVIMLSASTLGVMAGAIVMPVLEVIRGDLGISGTAAGFIITAHGFAIAVVSPLIGRAIDRWGVRAPLAAGLLLYGTAGGAGLLIASYPMLIASRLLLGVGAATVFSATTVAMLTMATGSRRDQLMGWRTTATTAGGLIWPLLAGVLGGISWHATFAIYLVGIPLGVATLVLMPRTDVAQSSSGPQGSVPELLRRYPRLLVWYGLMVTTGLMMYSLAVFLPQRLAQLGIAAPIFVSMFMVVQAIASIGVGLGYARIRTYFGFSALLRCTACCWVAAFAILGSVAHPVPVFIASALFGVGNGLLLPVITVLIGETPPPQRRGQATALSGTAMFTGQFGSPLVFGPLMAATSITGGYLLAAVIAAVVLAGLLVIRVDDPTRSGGSRADDRADDTAAGAVESTRGS</sequence>
<dbReference type="CDD" id="cd17473">
    <property type="entry name" value="MFS_arabinose_efflux_permease_like"/>
    <property type="match status" value="1"/>
</dbReference>
<feature type="transmembrane region" description="Helical" evidence="7">
    <location>
        <begin position="161"/>
        <end position="178"/>
    </location>
</feature>
<dbReference type="InterPro" id="IPR005829">
    <property type="entry name" value="Sugar_transporter_CS"/>
</dbReference>
<dbReference type="Proteomes" id="UP001595844">
    <property type="component" value="Unassembled WGS sequence"/>
</dbReference>
<feature type="transmembrane region" description="Helical" evidence="7">
    <location>
        <begin position="295"/>
        <end position="316"/>
    </location>
</feature>
<evidence type="ECO:0000313" key="9">
    <source>
        <dbReference type="EMBL" id="MFC4373227.1"/>
    </source>
</evidence>
<keyword evidence="4 7" id="KW-1133">Transmembrane helix</keyword>
<dbReference type="InterPro" id="IPR036259">
    <property type="entry name" value="MFS_trans_sf"/>
</dbReference>
<feature type="transmembrane region" description="Helical" evidence="7">
    <location>
        <begin position="7"/>
        <end position="28"/>
    </location>
</feature>
<evidence type="ECO:0000256" key="2">
    <source>
        <dbReference type="ARBA" id="ARBA00022475"/>
    </source>
</evidence>
<feature type="transmembrane region" description="Helical" evidence="7">
    <location>
        <begin position="359"/>
        <end position="379"/>
    </location>
</feature>
<dbReference type="EMBL" id="JBHSDL010000005">
    <property type="protein sequence ID" value="MFC4373227.1"/>
    <property type="molecule type" value="Genomic_DNA"/>
</dbReference>
<dbReference type="InterPro" id="IPR050189">
    <property type="entry name" value="MFS_Efflux_Transporters"/>
</dbReference>
<comment type="subcellular location">
    <subcellularLocation>
        <location evidence="1">Cell membrane</location>
        <topology evidence="1">Multi-pass membrane protein</topology>
    </subcellularLocation>
</comment>
<dbReference type="SUPFAM" id="SSF103473">
    <property type="entry name" value="MFS general substrate transporter"/>
    <property type="match status" value="1"/>
</dbReference>
<organism evidence="9 10">
    <name type="scientific">Nocardia halotolerans</name>
    <dbReference type="NCBI Taxonomy" id="1755878"/>
    <lineage>
        <taxon>Bacteria</taxon>
        <taxon>Bacillati</taxon>
        <taxon>Actinomycetota</taxon>
        <taxon>Actinomycetes</taxon>
        <taxon>Mycobacteriales</taxon>
        <taxon>Nocardiaceae</taxon>
        <taxon>Nocardia</taxon>
    </lineage>
</organism>
<keyword evidence="5 7" id="KW-0472">Membrane</keyword>
<evidence type="ECO:0000313" key="10">
    <source>
        <dbReference type="Proteomes" id="UP001595844"/>
    </source>
</evidence>
<dbReference type="PANTHER" id="PTHR43124">
    <property type="entry name" value="PURINE EFFLUX PUMP PBUE"/>
    <property type="match status" value="1"/>
</dbReference>
<feature type="transmembrane region" description="Helical" evidence="7">
    <location>
        <begin position="205"/>
        <end position="226"/>
    </location>
</feature>
<dbReference type="InterPro" id="IPR011701">
    <property type="entry name" value="MFS"/>
</dbReference>
<proteinExistence type="predicted"/>
<gene>
    <name evidence="9" type="ORF">ACFO5K_03850</name>
</gene>
<feature type="transmembrane region" description="Helical" evidence="7">
    <location>
        <begin position="135"/>
        <end position="155"/>
    </location>
</feature>
<dbReference type="Pfam" id="PF07690">
    <property type="entry name" value="MFS_1"/>
    <property type="match status" value="1"/>
</dbReference>
<evidence type="ECO:0000256" key="7">
    <source>
        <dbReference type="SAM" id="Phobius"/>
    </source>
</evidence>
<feature type="region of interest" description="Disordered" evidence="6">
    <location>
        <begin position="383"/>
        <end position="408"/>
    </location>
</feature>
<reference evidence="10" key="1">
    <citation type="journal article" date="2019" name="Int. J. Syst. Evol. Microbiol.">
        <title>The Global Catalogue of Microorganisms (GCM) 10K type strain sequencing project: providing services to taxonomists for standard genome sequencing and annotation.</title>
        <authorList>
            <consortium name="The Broad Institute Genomics Platform"/>
            <consortium name="The Broad Institute Genome Sequencing Center for Infectious Disease"/>
            <person name="Wu L."/>
            <person name="Ma J."/>
        </authorList>
    </citation>
    <scope>NUCLEOTIDE SEQUENCE [LARGE SCALE GENOMIC DNA]</scope>
    <source>
        <strain evidence="10">IBRC-M 10490</strain>
    </source>
</reference>
<dbReference type="RefSeq" id="WP_378555787.1">
    <property type="nucleotide sequence ID" value="NZ_JBHSDL010000005.1"/>
</dbReference>
<feature type="transmembrane region" description="Helical" evidence="7">
    <location>
        <begin position="101"/>
        <end position="123"/>
    </location>
</feature>
<evidence type="ECO:0000256" key="3">
    <source>
        <dbReference type="ARBA" id="ARBA00022692"/>
    </source>
</evidence>
<keyword evidence="3 7" id="KW-0812">Transmembrane</keyword>
<keyword evidence="2" id="KW-1003">Cell membrane</keyword>
<dbReference type="PROSITE" id="PS50850">
    <property type="entry name" value="MFS"/>
    <property type="match status" value="1"/>
</dbReference>
<feature type="domain" description="Major facilitator superfamily (MFS) profile" evidence="8">
    <location>
        <begin position="5"/>
        <end position="384"/>
    </location>
</feature>
<feature type="transmembrane region" description="Helical" evidence="7">
    <location>
        <begin position="40"/>
        <end position="61"/>
    </location>
</feature>
<dbReference type="PANTHER" id="PTHR43124:SF3">
    <property type="entry name" value="CHLORAMPHENICOL EFFLUX PUMP RV0191"/>
    <property type="match status" value="1"/>
</dbReference>
<dbReference type="PROSITE" id="PS00217">
    <property type="entry name" value="SUGAR_TRANSPORT_2"/>
    <property type="match status" value="1"/>
</dbReference>
<evidence type="ECO:0000256" key="1">
    <source>
        <dbReference type="ARBA" id="ARBA00004651"/>
    </source>
</evidence>
<comment type="caution">
    <text evidence="9">The sequence shown here is derived from an EMBL/GenBank/DDBJ whole genome shotgun (WGS) entry which is preliminary data.</text>
</comment>
<feature type="transmembrane region" description="Helical" evidence="7">
    <location>
        <begin position="269"/>
        <end position="289"/>
    </location>
</feature>
<dbReference type="Gene3D" id="1.20.1250.20">
    <property type="entry name" value="MFS general substrate transporter like domains"/>
    <property type="match status" value="1"/>
</dbReference>
<dbReference type="InterPro" id="IPR020846">
    <property type="entry name" value="MFS_dom"/>
</dbReference>
<feature type="transmembrane region" description="Helical" evidence="7">
    <location>
        <begin position="232"/>
        <end position="257"/>
    </location>
</feature>
<protein>
    <submittedName>
        <fullName evidence="9">MFS transporter</fullName>
    </submittedName>
</protein>
<evidence type="ECO:0000259" key="8">
    <source>
        <dbReference type="PROSITE" id="PS50850"/>
    </source>
</evidence>
<feature type="transmembrane region" description="Helical" evidence="7">
    <location>
        <begin position="73"/>
        <end position="95"/>
    </location>
</feature>
<name>A0ABV8VC78_9NOCA</name>